<feature type="region of interest" description="Disordered" evidence="4">
    <location>
        <begin position="681"/>
        <end position="701"/>
    </location>
</feature>
<name>A0A6G1HED2_9PEZI</name>
<sequence length="1303" mass="143220">MATTELEERLALIRNNPKQHNQQQTATTLQAVDDTLREQSINPTPAAYFSALLALLSRYISGTTPVAVTEVTTSVVYLLDLVTPHVAKPLLCTKFTQILTHLAPALNLPEAQAPLIRATIGCLESLLVVQDANAWKLAQDEVSPRRAVQGLLQLAVDHRPKVRKAALKTILNVLNSPPPSPRLDHPAADMCASTAISFCVRTWKTKPEPVTKANRTRDMTDIEPELIHAMQLIKTIASANGGWPSNHISALCRELLQVVKSKREWLVMNAFEVFEVIFEGMTDEMSSAKLPYLLETIEEVRPAKTDTQLLPPWLAVLSRAYDVSAQLDADEAFRKLPEAFQMVSQFLSSPSQNIRVSAAECLKSFLVNCVPFKVTMEPELSDDSHDILMTLANLLKGLLSVQYREAWAEVFHVLGTAFDVFRQHSSPLLNDVVQVVGEMRGTDAFSGKKQADTVLSRAIQAMGPDVLLGILPLNLIRVIPEHPGRVWLLPILRDSVGNTSLSQFRKEFVPLSEAMFQKVINHGEQEKTLEIKLYETVISQIWSIFPGYCDLPLDLTTAVDQSLCELLVTLLYDQPELRAFICRGLRNLVETNQVVAESEAEADEIILHRVTPDQAKANLAYLGKFASNMLAALFNVYTQTLPRHRGLILQCISAYLVVTTDQDRMDTFDRVSKALETTLAEEKAQNKNDKKAENASDNMKMPPMSQTLMDLVITISIFLPRDCYSQLFQMASLVVTNDHSHALQKKAYRLIPRLSESEQGRQALKERNVDLQQLLLNSADKATAPARHNRLTAMATVVELLPSEDLSFIPSVLPEVTMCTKDNNAKARAQAFDLLITMGEKMKAGGAVISSKIPHMGADAPNTDASLEEYFTMVSAGLAGTSPHSISASINAMTRIFYHFATEFSEEIVKDTVQTLDIFLTSKSHEIVRTAIGFVKVSVTSLPKEFMIPRLKSLIPNLMVWSHEHSGGFKLKIKHLMERMIRRFGYDVVEKNTPDQDKRLLKNIHKTKLKKKKSKTGGKDDSDDDAPAKPRKTKFDSEFDNAVYGSGDSEASGSDHSDDELFGKRQGGKAARAKDGGNRGTFIVEDEDEPLDLLGREALSNISSTRPQKMRKPTLKAKTNEEGKLVFNDKNTKAGADDDDGDEDMVDADADGGLLSTADGTNGVDDYTAAMKGANATTRDRKGNIRFSNKLARDEEMEFDEEELGESLQRRRKEVQAQSGNGRGRGGRGGAGRGRPVGRAGAGGRGGRGASGGRDAGGRGGFGAGRGGGGKGGRGSGMRAMKQQRRGLGAEKVNSGRIQKAAR</sequence>
<feature type="region of interest" description="Disordered" evidence="4">
    <location>
        <begin position="1004"/>
        <end position="1085"/>
    </location>
</feature>
<feature type="compositionally biased region" description="Acidic residues" evidence="4">
    <location>
        <begin position="1137"/>
        <end position="1150"/>
    </location>
</feature>
<dbReference type="InterPro" id="IPR052087">
    <property type="entry name" value="RRP12"/>
</dbReference>
<dbReference type="InterPro" id="IPR012978">
    <property type="entry name" value="HEAT_RRP12"/>
</dbReference>
<accession>A0A6G1HED2</accession>
<feature type="compositionally biased region" description="Basic and acidic residues" evidence="4">
    <location>
        <begin position="681"/>
        <end position="694"/>
    </location>
</feature>
<evidence type="ECO:0000259" key="6">
    <source>
        <dbReference type="Pfam" id="PF25772"/>
    </source>
</evidence>
<dbReference type="PANTHER" id="PTHR48287:SF1">
    <property type="entry name" value="ARM REPEAT SUPERFAMILY PROTEIN"/>
    <property type="match status" value="1"/>
</dbReference>
<gene>
    <name evidence="7" type="ORF">K402DRAFT_450348</name>
</gene>
<dbReference type="OrthoDB" id="2192888at2759"/>
<dbReference type="SUPFAM" id="SSF48371">
    <property type="entry name" value="ARM repeat"/>
    <property type="match status" value="1"/>
</dbReference>
<comment type="subcellular location">
    <subcellularLocation>
        <location evidence="1">Nucleus</location>
    </subcellularLocation>
</comment>
<reference evidence="7" key="1">
    <citation type="journal article" date="2020" name="Stud. Mycol.">
        <title>101 Dothideomycetes genomes: a test case for predicting lifestyles and emergence of pathogens.</title>
        <authorList>
            <person name="Haridas S."/>
            <person name="Albert R."/>
            <person name="Binder M."/>
            <person name="Bloem J."/>
            <person name="Labutti K."/>
            <person name="Salamov A."/>
            <person name="Andreopoulos B."/>
            <person name="Baker S."/>
            <person name="Barry K."/>
            <person name="Bills G."/>
            <person name="Bluhm B."/>
            <person name="Cannon C."/>
            <person name="Castanera R."/>
            <person name="Culley D."/>
            <person name="Daum C."/>
            <person name="Ezra D."/>
            <person name="Gonzalez J."/>
            <person name="Henrissat B."/>
            <person name="Kuo A."/>
            <person name="Liang C."/>
            <person name="Lipzen A."/>
            <person name="Lutzoni F."/>
            <person name="Magnuson J."/>
            <person name="Mondo S."/>
            <person name="Nolan M."/>
            <person name="Ohm R."/>
            <person name="Pangilinan J."/>
            <person name="Park H.-J."/>
            <person name="Ramirez L."/>
            <person name="Alfaro M."/>
            <person name="Sun H."/>
            <person name="Tritt A."/>
            <person name="Yoshinaga Y."/>
            <person name="Zwiers L.-H."/>
            <person name="Turgeon B."/>
            <person name="Goodwin S."/>
            <person name="Spatafora J."/>
            <person name="Crous P."/>
            <person name="Grigoriev I."/>
        </authorList>
    </citation>
    <scope>NUCLEOTIDE SEQUENCE</scope>
    <source>
        <strain evidence="7">CBS 113979</strain>
    </source>
</reference>
<evidence type="ECO:0000313" key="8">
    <source>
        <dbReference type="Proteomes" id="UP000800041"/>
    </source>
</evidence>
<evidence type="ECO:0000256" key="2">
    <source>
        <dbReference type="ARBA" id="ARBA00007690"/>
    </source>
</evidence>
<feature type="domain" description="RRP12 N-terminal HEAT" evidence="6">
    <location>
        <begin position="17"/>
        <end position="284"/>
    </location>
</feature>
<dbReference type="PANTHER" id="PTHR48287">
    <property type="entry name" value="ARM REPEAT SUPERFAMILY PROTEIN"/>
    <property type="match status" value="1"/>
</dbReference>
<evidence type="ECO:0000256" key="1">
    <source>
        <dbReference type="ARBA" id="ARBA00004123"/>
    </source>
</evidence>
<dbReference type="InterPro" id="IPR011989">
    <property type="entry name" value="ARM-like"/>
</dbReference>
<dbReference type="Gene3D" id="1.25.10.10">
    <property type="entry name" value="Leucine-rich Repeat Variant"/>
    <property type="match status" value="2"/>
</dbReference>
<feature type="region of interest" description="Disordered" evidence="4">
    <location>
        <begin position="1098"/>
        <end position="1303"/>
    </location>
</feature>
<feature type="domain" description="RRP12 HEAT" evidence="5">
    <location>
        <begin position="349"/>
        <end position="640"/>
    </location>
</feature>
<feature type="compositionally biased region" description="Acidic residues" evidence="4">
    <location>
        <begin position="1195"/>
        <end position="1205"/>
    </location>
</feature>
<feature type="compositionally biased region" description="Gly residues" evidence="4">
    <location>
        <begin position="1221"/>
        <end position="1276"/>
    </location>
</feature>
<dbReference type="Proteomes" id="UP000800041">
    <property type="component" value="Unassembled WGS sequence"/>
</dbReference>
<organism evidence="7 8">
    <name type="scientific">Aulographum hederae CBS 113979</name>
    <dbReference type="NCBI Taxonomy" id="1176131"/>
    <lineage>
        <taxon>Eukaryota</taxon>
        <taxon>Fungi</taxon>
        <taxon>Dikarya</taxon>
        <taxon>Ascomycota</taxon>
        <taxon>Pezizomycotina</taxon>
        <taxon>Dothideomycetes</taxon>
        <taxon>Pleosporomycetidae</taxon>
        <taxon>Aulographales</taxon>
        <taxon>Aulographaceae</taxon>
    </lineage>
</organism>
<keyword evidence="8" id="KW-1185">Reference proteome</keyword>
<evidence type="ECO:0000313" key="7">
    <source>
        <dbReference type="EMBL" id="KAF1991412.1"/>
    </source>
</evidence>
<dbReference type="GO" id="GO:0005634">
    <property type="term" value="C:nucleus"/>
    <property type="evidence" value="ECO:0007669"/>
    <property type="project" value="UniProtKB-SubCell"/>
</dbReference>
<evidence type="ECO:0000259" key="5">
    <source>
        <dbReference type="Pfam" id="PF08161"/>
    </source>
</evidence>
<proteinExistence type="inferred from homology"/>
<evidence type="ECO:0000256" key="3">
    <source>
        <dbReference type="ARBA" id="ARBA00023242"/>
    </source>
</evidence>
<dbReference type="EMBL" id="ML977139">
    <property type="protein sequence ID" value="KAF1991412.1"/>
    <property type="molecule type" value="Genomic_DNA"/>
</dbReference>
<dbReference type="InterPro" id="IPR057860">
    <property type="entry name" value="HEAT_RRP12_N"/>
</dbReference>
<feature type="compositionally biased region" description="Basic and acidic residues" evidence="4">
    <location>
        <begin position="1053"/>
        <end position="1063"/>
    </location>
</feature>
<comment type="similarity">
    <text evidence="2">Belongs to the RRP12 family.</text>
</comment>
<dbReference type="Pfam" id="PF08161">
    <property type="entry name" value="RRP12_HEAT"/>
    <property type="match status" value="1"/>
</dbReference>
<evidence type="ECO:0000256" key="4">
    <source>
        <dbReference type="SAM" id="MobiDB-lite"/>
    </source>
</evidence>
<feature type="compositionally biased region" description="Basic residues" evidence="4">
    <location>
        <begin position="1004"/>
        <end position="1016"/>
    </location>
</feature>
<keyword evidence="3" id="KW-0539">Nucleus</keyword>
<dbReference type="InterPro" id="IPR016024">
    <property type="entry name" value="ARM-type_fold"/>
</dbReference>
<protein>
    <submittedName>
        <fullName evidence="7">NUC173-domain-containing protein</fullName>
    </submittedName>
</protein>
<dbReference type="Pfam" id="PF25772">
    <property type="entry name" value="HEAT_RRP12_N"/>
    <property type="match status" value="1"/>
</dbReference>